<feature type="region of interest" description="Disordered" evidence="1">
    <location>
        <begin position="36"/>
        <end position="71"/>
    </location>
</feature>
<evidence type="ECO:0000313" key="4">
    <source>
        <dbReference type="EMBL" id="GGP28745.1"/>
    </source>
</evidence>
<evidence type="ECO:0000256" key="2">
    <source>
        <dbReference type="SAM" id="Phobius"/>
    </source>
</evidence>
<dbReference type="Proteomes" id="UP000652720">
    <property type="component" value="Unassembled WGS sequence"/>
</dbReference>
<feature type="transmembrane region" description="Helical" evidence="2">
    <location>
        <begin position="76"/>
        <end position="95"/>
    </location>
</feature>
<keyword evidence="2" id="KW-0472">Membrane</keyword>
<protein>
    <recommendedName>
        <fullName evidence="7">DUF1707 domain-containing protein</fullName>
    </recommendedName>
</protein>
<accession>A0AAV4K2T8</accession>
<organism evidence="3 6">
    <name type="scientific">Deinococcus wulumuqiensis</name>
    <dbReference type="NCBI Taxonomy" id="980427"/>
    <lineage>
        <taxon>Bacteria</taxon>
        <taxon>Thermotogati</taxon>
        <taxon>Deinococcota</taxon>
        <taxon>Deinococci</taxon>
        <taxon>Deinococcales</taxon>
        <taxon>Deinococcaceae</taxon>
        <taxon>Deinococcus</taxon>
    </lineage>
</organism>
<dbReference type="AlphaFoldDB" id="A0AAV4K2T8"/>
<dbReference type="Proteomes" id="UP000630135">
    <property type="component" value="Unassembled WGS sequence"/>
</dbReference>
<evidence type="ECO:0000313" key="5">
    <source>
        <dbReference type="Proteomes" id="UP000630135"/>
    </source>
</evidence>
<evidence type="ECO:0000256" key="1">
    <source>
        <dbReference type="SAM" id="MobiDB-lite"/>
    </source>
</evidence>
<evidence type="ECO:0000313" key="3">
    <source>
        <dbReference type="EMBL" id="GGI75617.1"/>
    </source>
</evidence>
<dbReference type="EMBL" id="BMMA01000004">
    <property type="protein sequence ID" value="GGI75617.1"/>
    <property type="molecule type" value="Genomic_DNA"/>
</dbReference>
<feature type="compositionally biased region" description="Basic and acidic residues" evidence="1">
    <location>
        <begin position="57"/>
        <end position="71"/>
    </location>
</feature>
<keyword evidence="2" id="KW-1133">Transmembrane helix</keyword>
<evidence type="ECO:0000313" key="6">
    <source>
        <dbReference type="Proteomes" id="UP000652720"/>
    </source>
</evidence>
<keyword evidence="2" id="KW-0812">Transmembrane</keyword>
<comment type="caution">
    <text evidence="3">The sequence shown here is derived from an EMBL/GenBank/DDBJ whole genome shotgun (WGS) entry which is preliminary data.</text>
</comment>
<dbReference type="EMBL" id="BMLZ01000003">
    <property type="protein sequence ID" value="GGP28745.1"/>
    <property type="molecule type" value="Genomic_DNA"/>
</dbReference>
<evidence type="ECO:0008006" key="7">
    <source>
        <dbReference type="Google" id="ProtNLM"/>
    </source>
</evidence>
<feature type="compositionally biased region" description="Low complexity" evidence="1">
    <location>
        <begin position="37"/>
        <end position="52"/>
    </location>
</feature>
<name>A0AAV4K2T8_9DEIO</name>
<reference evidence="4" key="1">
    <citation type="journal article" date="2014" name="Int. J. Syst. Evol. Microbiol.">
        <title>Complete genome of a new Firmicutes species belonging to the dominant human colonic microbiota ('Ruminococcus bicirculans') reveals two chromosomes and a selective capacity to utilize plant glucans.</title>
        <authorList>
            <consortium name="NISC Comparative Sequencing Program"/>
            <person name="Wegmann U."/>
            <person name="Louis P."/>
            <person name="Goesmann A."/>
            <person name="Henrissat B."/>
            <person name="Duncan S.H."/>
            <person name="Flint H.J."/>
        </authorList>
    </citation>
    <scope>NUCLEOTIDE SEQUENCE</scope>
    <source>
        <strain evidence="4">CGMCC 1.8884</strain>
    </source>
</reference>
<dbReference type="GeneID" id="66641017"/>
<gene>
    <name evidence="4" type="ORF">GCM10008021_03960</name>
    <name evidence="3" type="ORF">GCM10010914_07290</name>
</gene>
<reference evidence="3" key="2">
    <citation type="journal article" date="2014" name="Int. J. Syst. Evol. Microbiol.">
        <title>Complete genome sequence of Corynebacterium casei LMG S-19264T (=DSM 44701T), isolated from a smear-ripened cheese.</title>
        <authorList>
            <consortium name="US DOE Joint Genome Institute (JGI-PGF)"/>
            <person name="Walter F."/>
            <person name="Albersmeier A."/>
            <person name="Kalinowski J."/>
            <person name="Ruckert C."/>
        </authorList>
    </citation>
    <scope>NUCLEOTIDE SEQUENCE</scope>
    <source>
        <strain evidence="3">CGMCC 1.8885</strain>
    </source>
</reference>
<proteinExistence type="predicted"/>
<reference evidence="5" key="3">
    <citation type="journal article" date="2019" name="Int. J. Syst. Evol. Microbiol.">
        <title>The Global Catalogue of Microorganisms (GCM) 10K type strain sequencing project: providing services to taxonomists for standard genome sequencing and annotation.</title>
        <authorList>
            <consortium name="The Broad Institute Genomics Platform"/>
            <consortium name="The Broad Institute Genome Sequencing Center for Infectious Disease"/>
            <person name="Wu L."/>
            <person name="Ma J."/>
        </authorList>
    </citation>
    <scope>NUCLEOTIDE SEQUENCE [LARGE SCALE GENOMIC DNA]</scope>
    <source>
        <strain evidence="5">CGMCC 1.8884</strain>
    </source>
</reference>
<reference evidence="3" key="4">
    <citation type="submission" date="2023-08" db="EMBL/GenBank/DDBJ databases">
        <authorList>
            <person name="Sun Q."/>
            <person name="Zhou Y."/>
        </authorList>
    </citation>
    <scope>NUCLEOTIDE SEQUENCE</scope>
    <source>
        <strain evidence="4">CGMCC 1.8884</strain>
        <strain evidence="3">CGMCC 1.8885</strain>
    </source>
</reference>
<dbReference type="RefSeq" id="WP_017869157.1">
    <property type="nucleotide sequence ID" value="NZ_BMLZ01000003.1"/>
</dbReference>
<keyword evidence="5" id="KW-1185">Reference proteome</keyword>
<sequence length="114" mass="12309">MSQKKPTKKQQLQERCRQRGIAFTQRDTIADLEAKLAGRSSGSRSAALSQSAPTVRMRVDPRDLQPEQRRPGSADILAVALVMFMAAVAAIGTTWEKGRNPTGTVSPVPVVAHA</sequence>